<dbReference type="OrthoDB" id="9807574at2"/>
<dbReference type="PANTHER" id="PTHR36920:SF1">
    <property type="entry name" value="OUTER MEMBRANE PROTEIN W"/>
    <property type="match status" value="1"/>
</dbReference>
<dbReference type="EMBL" id="RBZU01000012">
    <property type="protein sequence ID" value="RKP47697.1"/>
    <property type="molecule type" value="Genomic_DNA"/>
</dbReference>
<dbReference type="Gene3D" id="2.40.160.20">
    <property type="match status" value="1"/>
</dbReference>
<keyword evidence="2" id="KW-0732">Signal</keyword>
<comment type="subcellular location">
    <subcellularLocation>
        <location evidence="1">Cell outer membrane</location>
    </subcellularLocation>
</comment>
<dbReference type="Proteomes" id="UP000270342">
    <property type="component" value="Unassembled WGS sequence"/>
</dbReference>
<dbReference type="InterPro" id="IPR005618">
    <property type="entry name" value="OMPW"/>
</dbReference>
<protein>
    <submittedName>
        <fullName evidence="3">OmpW family protein</fullName>
    </submittedName>
</protein>
<organism evidence="3 4">
    <name type="scientific">Pararobbsia silviterrae</name>
    <dbReference type="NCBI Taxonomy" id="1792498"/>
    <lineage>
        <taxon>Bacteria</taxon>
        <taxon>Pseudomonadati</taxon>
        <taxon>Pseudomonadota</taxon>
        <taxon>Betaproteobacteria</taxon>
        <taxon>Burkholderiales</taxon>
        <taxon>Burkholderiaceae</taxon>
        <taxon>Pararobbsia</taxon>
    </lineage>
</organism>
<dbReference type="Pfam" id="PF03922">
    <property type="entry name" value="OmpW"/>
    <property type="match status" value="1"/>
</dbReference>
<gene>
    <name evidence="3" type="ORF">D7S86_22275</name>
</gene>
<dbReference type="AlphaFoldDB" id="A0A494XA68"/>
<dbReference type="InterPro" id="IPR011250">
    <property type="entry name" value="OMP/PagP_B-barrel"/>
</dbReference>
<feature type="signal peptide" evidence="2">
    <location>
        <begin position="1"/>
        <end position="30"/>
    </location>
</feature>
<comment type="caution">
    <text evidence="3">The sequence shown here is derived from an EMBL/GenBank/DDBJ whole genome shotgun (WGS) entry which is preliminary data.</text>
</comment>
<evidence type="ECO:0000313" key="3">
    <source>
        <dbReference type="EMBL" id="RKP47697.1"/>
    </source>
</evidence>
<dbReference type="RefSeq" id="WP_121089474.1">
    <property type="nucleotide sequence ID" value="NZ_RBZU01000012.1"/>
</dbReference>
<dbReference type="PANTHER" id="PTHR36920">
    <property type="match status" value="1"/>
</dbReference>
<dbReference type="GO" id="GO:0055085">
    <property type="term" value="P:transmembrane transport"/>
    <property type="evidence" value="ECO:0007669"/>
    <property type="project" value="TreeGrafter"/>
</dbReference>
<proteinExistence type="predicted"/>
<evidence type="ECO:0000256" key="1">
    <source>
        <dbReference type="ARBA" id="ARBA00004442"/>
    </source>
</evidence>
<dbReference type="GO" id="GO:0009279">
    <property type="term" value="C:cell outer membrane"/>
    <property type="evidence" value="ECO:0007669"/>
    <property type="project" value="UniProtKB-SubCell"/>
</dbReference>
<evidence type="ECO:0000256" key="2">
    <source>
        <dbReference type="SAM" id="SignalP"/>
    </source>
</evidence>
<sequence length="209" mass="22448">MKLASNKIRSLLAALAVPAFALLASPAAHAAQGDVLVRLRGIVVDPDVSSNDTLSSIHSDVSTSAVPELDFTYMFTDAIGAELILATSRHDLTSDLGNLGKVSVLPPTLTLQYHFNDAGRIRPYVGAGINYTLFYHNSLSVAGQGVDITNHSFGPALQAGVDYAISDKWFVNLDVKKIWIHTDASLGDTDLGRLRIDPWIVGFGIGRKF</sequence>
<accession>A0A494XA68</accession>
<reference evidence="3 4" key="1">
    <citation type="submission" date="2018-10" db="EMBL/GenBank/DDBJ databases">
        <title>Robbsia sp. DHC34, isolated from soil.</title>
        <authorList>
            <person name="Gao Z.-H."/>
            <person name="Qiu L.-H."/>
        </authorList>
    </citation>
    <scope>NUCLEOTIDE SEQUENCE [LARGE SCALE GENOMIC DNA]</scope>
    <source>
        <strain evidence="3 4">DHC34</strain>
    </source>
</reference>
<feature type="chain" id="PRO_5019840964" evidence="2">
    <location>
        <begin position="31"/>
        <end position="209"/>
    </location>
</feature>
<dbReference type="SUPFAM" id="SSF56925">
    <property type="entry name" value="OMPA-like"/>
    <property type="match status" value="1"/>
</dbReference>
<keyword evidence="4" id="KW-1185">Reference proteome</keyword>
<name>A0A494XA68_9BURK</name>
<evidence type="ECO:0000313" key="4">
    <source>
        <dbReference type="Proteomes" id="UP000270342"/>
    </source>
</evidence>